<reference evidence="6" key="1">
    <citation type="submission" date="2022-11" db="UniProtKB">
        <authorList>
            <consortium name="WormBaseParasite"/>
        </authorList>
    </citation>
    <scope>IDENTIFICATION</scope>
</reference>
<dbReference type="InterPro" id="IPR001128">
    <property type="entry name" value="Cyt_P450"/>
</dbReference>
<dbReference type="SUPFAM" id="SSF48264">
    <property type="entry name" value="Cytochrome P450"/>
    <property type="match status" value="1"/>
</dbReference>
<protein>
    <submittedName>
        <fullName evidence="6">Unspecific monooxygenase</fullName>
    </submittedName>
</protein>
<evidence type="ECO:0000256" key="4">
    <source>
        <dbReference type="ARBA" id="ARBA00023033"/>
    </source>
</evidence>
<dbReference type="Pfam" id="PF00067">
    <property type="entry name" value="p450"/>
    <property type="match status" value="1"/>
</dbReference>
<evidence type="ECO:0000256" key="2">
    <source>
        <dbReference type="ARBA" id="ARBA00022723"/>
    </source>
</evidence>
<dbReference type="GO" id="GO:0006082">
    <property type="term" value="P:organic acid metabolic process"/>
    <property type="evidence" value="ECO:0007669"/>
    <property type="project" value="TreeGrafter"/>
</dbReference>
<dbReference type="GO" id="GO:0016712">
    <property type="term" value="F:oxidoreductase activity, acting on paired donors, with incorporation or reduction of molecular oxygen, reduced flavin or flavoprotein as one donor, and incorporation of one atom of oxygen"/>
    <property type="evidence" value="ECO:0007669"/>
    <property type="project" value="TreeGrafter"/>
</dbReference>
<name>A0A914DUW0_9BILA</name>
<dbReference type="Proteomes" id="UP000887540">
    <property type="component" value="Unplaced"/>
</dbReference>
<keyword evidence="4" id="KW-0560">Oxidoreductase</keyword>
<keyword evidence="4" id="KW-0503">Monooxygenase</keyword>
<dbReference type="PANTHER" id="PTHR24300">
    <property type="entry name" value="CYTOCHROME P450 508A4-RELATED"/>
    <property type="match status" value="1"/>
</dbReference>
<keyword evidence="3" id="KW-0408">Iron</keyword>
<proteinExistence type="inferred from homology"/>
<dbReference type="PANTHER" id="PTHR24300:SF375">
    <property type="entry name" value="CYTOCHROME P450 FAMILY"/>
    <property type="match status" value="1"/>
</dbReference>
<comment type="similarity">
    <text evidence="1">Belongs to the cytochrome P450 family.</text>
</comment>
<dbReference type="WBParaSite" id="ACRNAN_scaffold4249.g8966.t1">
    <property type="protein sequence ID" value="ACRNAN_scaffold4249.g8966.t1"/>
    <property type="gene ID" value="ACRNAN_scaffold4249.g8966"/>
</dbReference>
<dbReference type="GO" id="GO:0005737">
    <property type="term" value="C:cytoplasm"/>
    <property type="evidence" value="ECO:0007669"/>
    <property type="project" value="TreeGrafter"/>
</dbReference>
<evidence type="ECO:0000313" key="6">
    <source>
        <dbReference type="WBParaSite" id="ACRNAN_scaffold4249.g8966.t1"/>
    </source>
</evidence>
<evidence type="ECO:0000256" key="1">
    <source>
        <dbReference type="ARBA" id="ARBA00010617"/>
    </source>
</evidence>
<dbReference type="PRINTS" id="PR00463">
    <property type="entry name" value="EP450I"/>
</dbReference>
<dbReference type="Gene3D" id="1.10.630.10">
    <property type="entry name" value="Cytochrome P450"/>
    <property type="match status" value="1"/>
</dbReference>
<accession>A0A914DUW0</accession>
<evidence type="ECO:0000313" key="5">
    <source>
        <dbReference type="Proteomes" id="UP000887540"/>
    </source>
</evidence>
<dbReference type="GO" id="GO:0020037">
    <property type="term" value="F:heme binding"/>
    <property type="evidence" value="ECO:0007669"/>
    <property type="project" value="InterPro"/>
</dbReference>
<sequence length="250" mass="29402">MSVFNKLGVGKNLLEQRVLNEISAMINLINKDIETGIESGKYDIKPRIEVCVASIINLLLFGYQFHGERSHEFHELKRLVIQYMTLVGQPDAQILMFRPYLYNWPYFDKIFAKFQEYIGRMFDFFDRQIEEIQKEANVNEYGEPTDYVTAFLKEMKTREDEGYTMIELKNNLLDLWLAGQDTTTVTLLWGIIFMIHHQNIQQKVQEELDHVIGSDRLITMEDKFHLPYTSAVVNKILSCHLEIVLHMLND</sequence>
<organism evidence="5 6">
    <name type="scientific">Acrobeloides nanus</name>
    <dbReference type="NCBI Taxonomy" id="290746"/>
    <lineage>
        <taxon>Eukaryota</taxon>
        <taxon>Metazoa</taxon>
        <taxon>Ecdysozoa</taxon>
        <taxon>Nematoda</taxon>
        <taxon>Chromadorea</taxon>
        <taxon>Rhabditida</taxon>
        <taxon>Tylenchina</taxon>
        <taxon>Cephalobomorpha</taxon>
        <taxon>Cephaloboidea</taxon>
        <taxon>Cephalobidae</taxon>
        <taxon>Acrobeloides</taxon>
    </lineage>
</organism>
<dbReference type="AlphaFoldDB" id="A0A914DUW0"/>
<dbReference type="InterPro" id="IPR050182">
    <property type="entry name" value="Cytochrome_P450_fam2"/>
</dbReference>
<dbReference type="GO" id="GO:0005506">
    <property type="term" value="F:iron ion binding"/>
    <property type="evidence" value="ECO:0007669"/>
    <property type="project" value="InterPro"/>
</dbReference>
<keyword evidence="2" id="KW-0479">Metal-binding</keyword>
<evidence type="ECO:0000256" key="3">
    <source>
        <dbReference type="ARBA" id="ARBA00023004"/>
    </source>
</evidence>
<keyword evidence="5" id="KW-1185">Reference proteome</keyword>
<dbReference type="InterPro" id="IPR036396">
    <property type="entry name" value="Cyt_P450_sf"/>
</dbReference>
<dbReference type="InterPro" id="IPR002401">
    <property type="entry name" value="Cyt_P450_E_grp-I"/>
</dbReference>
<dbReference type="GO" id="GO:0006805">
    <property type="term" value="P:xenobiotic metabolic process"/>
    <property type="evidence" value="ECO:0007669"/>
    <property type="project" value="TreeGrafter"/>
</dbReference>